<dbReference type="EMBL" id="KQ242935">
    <property type="protein sequence ID" value="KNC76866.1"/>
    <property type="molecule type" value="Genomic_DNA"/>
</dbReference>
<protein>
    <submittedName>
        <fullName evidence="2">Uncharacterized protein</fullName>
    </submittedName>
</protein>
<organism evidence="2 3">
    <name type="scientific">Sphaeroforma arctica JP610</name>
    <dbReference type="NCBI Taxonomy" id="667725"/>
    <lineage>
        <taxon>Eukaryota</taxon>
        <taxon>Ichthyosporea</taxon>
        <taxon>Ichthyophonida</taxon>
        <taxon>Sphaeroforma</taxon>
    </lineage>
</organism>
<proteinExistence type="predicted"/>
<accession>A0A0L0FK58</accession>
<sequence>MNRLVPRPIRVLKSCTSIAAADKSALARRYIYSRAGVRSQPCNVAHKQVLHAGMKNTLNIKVPRALRRTYTQEAPHDASILTKLGASEGLPTGYIGIPLNDTIEKVSEKSGDSIVGSNQGKEGGAENSAKSDTDKPPMDKLKARNSILNFFKKKSAEGGPAMDFFKGLEASRV</sequence>
<feature type="non-terminal residue" evidence="2">
    <location>
        <position position="173"/>
    </location>
</feature>
<keyword evidence="3" id="KW-1185">Reference proteome</keyword>
<dbReference type="Proteomes" id="UP000054560">
    <property type="component" value="Unassembled WGS sequence"/>
</dbReference>
<evidence type="ECO:0000313" key="2">
    <source>
        <dbReference type="EMBL" id="KNC76866.1"/>
    </source>
</evidence>
<dbReference type="RefSeq" id="XP_014150768.1">
    <property type="nucleotide sequence ID" value="XM_014295293.1"/>
</dbReference>
<feature type="compositionally biased region" description="Basic and acidic residues" evidence="1">
    <location>
        <begin position="129"/>
        <end position="141"/>
    </location>
</feature>
<gene>
    <name evidence="2" type="ORF">SARC_10657</name>
</gene>
<evidence type="ECO:0000313" key="3">
    <source>
        <dbReference type="Proteomes" id="UP000054560"/>
    </source>
</evidence>
<reference evidence="2 3" key="1">
    <citation type="submission" date="2011-02" db="EMBL/GenBank/DDBJ databases">
        <title>The Genome Sequence of Sphaeroforma arctica JP610.</title>
        <authorList>
            <consortium name="The Broad Institute Genome Sequencing Platform"/>
            <person name="Russ C."/>
            <person name="Cuomo C."/>
            <person name="Young S.K."/>
            <person name="Zeng Q."/>
            <person name="Gargeya S."/>
            <person name="Alvarado L."/>
            <person name="Berlin A."/>
            <person name="Chapman S.B."/>
            <person name="Chen Z."/>
            <person name="Freedman E."/>
            <person name="Gellesch M."/>
            <person name="Goldberg J."/>
            <person name="Griggs A."/>
            <person name="Gujja S."/>
            <person name="Heilman E."/>
            <person name="Heiman D."/>
            <person name="Howarth C."/>
            <person name="Mehta T."/>
            <person name="Neiman D."/>
            <person name="Pearson M."/>
            <person name="Roberts A."/>
            <person name="Saif S."/>
            <person name="Shea T."/>
            <person name="Shenoy N."/>
            <person name="Sisk P."/>
            <person name="Stolte C."/>
            <person name="Sykes S."/>
            <person name="White J."/>
            <person name="Yandava C."/>
            <person name="Burger G."/>
            <person name="Gray M.W."/>
            <person name="Holland P.W.H."/>
            <person name="King N."/>
            <person name="Lang F.B.F."/>
            <person name="Roger A.J."/>
            <person name="Ruiz-Trillo I."/>
            <person name="Haas B."/>
            <person name="Nusbaum C."/>
            <person name="Birren B."/>
        </authorList>
    </citation>
    <scope>NUCLEOTIDE SEQUENCE [LARGE SCALE GENOMIC DNA]</scope>
    <source>
        <strain evidence="2 3">JP610</strain>
    </source>
</reference>
<dbReference type="GeneID" id="25911161"/>
<feature type="region of interest" description="Disordered" evidence="1">
    <location>
        <begin position="110"/>
        <end position="141"/>
    </location>
</feature>
<name>A0A0L0FK58_9EUKA</name>
<dbReference type="AlphaFoldDB" id="A0A0L0FK58"/>
<evidence type="ECO:0000256" key="1">
    <source>
        <dbReference type="SAM" id="MobiDB-lite"/>
    </source>
</evidence>